<dbReference type="VEuPathDB" id="VectorBase:PPAI006012"/>
<accession>A0A1B0DDN9</accession>
<dbReference type="AlphaFoldDB" id="A0A1B0DDN9"/>
<sequence length="394" mass="46323">MWAHEYPFFKLPHLRELQEHQIVNHLPGSGFITNKVDLALTNSKYIPKSFRLPGDAEKFQEYAREFPDKQFVQKNNKHRHIYLKTIPEIDVSDNETFIQEYMANPLLVDGKKFDIGAYVVVTSVHPLRIYVYRGDYLLRFCPVDYYPFDRTNLDKYVVGDDYTPIWEMESLKEFHSTLGFGMRDSLDAHLRSIGKDPSVIWDQIHDSITEILLLKENLLVEVLKRFKHQRNFFELMRFDFIVDEDLRVFLLEANMSPNLSSAHFKPNQLLYEQVIYNTFKLVGIGSVLHRESLRKRDFHTEAMMSSFKNVAVDANICASESCKVSSCSEPECRFCRWCLTKDDLSVLHAAYREHTNRGDMLRIFPISGHESLSPRNLFMSQWFDKKCQEESSWC</sequence>
<dbReference type="EMBL" id="AJVK01032116">
    <property type="status" value="NOT_ANNOTATED_CDS"/>
    <property type="molecule type" value="Genomic_DNA"/>
</dbReference>
<keyword evidence="2" id="KW-1185">Reference proteome</keyword>
<dbReference type="InterPro" id="IPR053317">
    <property type="entry name" value="Tubulin_polyglutamylase"/>
</dbReference>
<name>A0A1B0DDN9_PHLPP</name>
<organism evidence="1 2">
    <name type="scientific">Phlebotomus papatasi</name>
    <name type="common">Sandfly</name>
    <dbReference type="NCBI Taxonomy" id="29031"/>
    <lineage>
        <taxon>Eukaryota</taxon>
        <taxon>Metazoa</taxon>
        <taxon>Ecdysozoa</taxon>
        <taxon>Arthropoda</taxon>
        <taxon>Hexapoda</taxon>
        <taxon>Insecta</taxon>
        <taxon>Pterygota</taxon>
        <taxon>Neoptera</taxon>
        <taxon>Endopterygota</taxon>
        <taxon>Diptera</taxon>
        <taxon>Nematocera</taxon>
        <taxon>Psychodoidea</taxon>
        <taxon>Psychodidae</taxon>
        <taxon>Phlebotomus</taxon>
        <taxon>Phlebotomus</taxon>
    </lineage>
</organism>
<evidence type="ECO:0000313" key="2">
    <source>
        <dbReference type="Proteomes" id="UP000092462"/>
    </source>
</evidence>
<dbReference type="EnsemblMetazoa" id="PPAI006012-RA">
    <property type="protein sequence ID" value="PPAI006012-PA"/>
    <property type="gene ID" value="PPAI006012"/>
</dbReference>
<dbReference type="Pfam" id="PF03133">
    <property type="entry name" value="TTL"/>
    <property type="match status" value="1"/>
</dbReference>
<evidence type="ECO:0008006" key="3">
    <source>
        <dbReference type="Google" id="ProtNLM"/>
    </source>
</evidence>
<dbReference type="PANTHER" id="PTHR47113:SF1">
    <property type="entry name" value="LD09343P"/>
    <property type="match status" value="1"/>
</dbReference>
<dbReference type="InterPro" id="IPR004344">
    <property type="entry name" value="TTL/TTLL_fam"/>
</dbReference>
<dbReference type="SUPFAM" id="SSF56059">
    <property type="entry name" value="Glutathione synthetase ATP-binding domain-like"/>
    <property type="match status" value="1"/>
</dbReference>
<evidence type="ECO:0000313" key="1">
    <source>
        <dbReference type="EnsemblMetazoa" id="PPAI006012-PA"/>
    </source>
</evidence>
<dbReference type="Gene3D" id="3.30.470.20">
    <property type="entry name" value="ATP-grasp fold, B domain"/>
    <property type="match status" value="1"/>
</dbReference>
<dbReference type="VEuPathDB" id="VectorBase:PPAPM1_010642"/>
<dbReference type="Proteomes" id="UP000092462">
    <property type="component" value="Unassembled WGS sequence"/>
</dbReference>
<proteinExistence type="predicted"/>
<dbReference type="PROSITE" id="PS51221">
    <property type="entry name" value="TTL"/>
    <property type="match status" value="1"/>
</dbReference>
<protein>
    <recommendedName>
        <fullName evidence="3">Tubulin-tyrosine ligase</fullName>
    </recommendedName>
</protein>
<reference evidence="1" key="1">
    <citation type="submission" date="2022-08" db="UniProtKB">
        <authorList>
            <consortium name="EnsemblMetazoa"/>
        </authorList>
    </citation>
    <scope>IDENTIFICATION</scope>
    <source>
        <strain evidence="1">Israel</strain>
    </source>
</reference>
<dbReference type="PANTHER" id="PTHR47113">
    <property type="entry name" value="LD09343P"/>
    <property type="match status" value="1"/>
</dbReference>